<evidence type="ECO:0000313" key="9">
    <source>
        <dbReference type="EMBL" id="SDU93475.1"/>
    </source>
</evidence>
<keyword evidence="7 8" id="KW-0472">Membrane</keyword>
<name>A0A1H2MKD1_9ACTN</name>
<feature type="transmembrane region" description="Helical" evidence="8">
    <location>
        <begin position="34"/>
        <end position="62"/>
    </location>
</feature>
<protein>
    <recommendedName>
        <fullName evidence="8">Probable membrane transporter protein</fullName>
    </recommendedName>
</protein>
<keyword evidence="10" id="KW-1185">Reference proteome</keyword>
<dbReference type="Proteomes" id="UP000198825">
    <property type="component" value="Chromosome I"/>
</dbReference>
<feature type="transmembrane region" description="Helical" evidence="8">
    <location>
        <begin position="213"/>
        <end position="232"/>
    </location>
</feature>
<dbReference type="Pfam" id="PF01925">
    <property type="entry name" value="TauE"/>
    <property type="match status" value="1"/>
</dbReference>
<dbReference type="GO" id="GO:0005886">
    <property type="term" value="C:plasma membrane"/>
    <property type="evidence" value="ECO:0007669"/>
    <property type="project" value="UniProtKB-SubCell"/>
</dbReference>
<feature type="transmembrane region" description="Helical" evidence="8">
    <location>
        <begin position="142"/>
        <end position="175"/>
    </location>
</feature>
<evidence type="ECO:0000256" key="3">
    <source>
        <dbReference type="ARBA" id="ARBA00022448"/>
    </source>
</evidence>
<feature type="transmembrane region" description="Helical" evidence="8">
    <location>
        <begin position="100"/>
        <end position="121"/>
    </location>
</feature>
<sequence length="257" mass="25966">MTWVDLLLVGLAGVWAGFINTVVGSGTLITFPVLLALGVPPVVANVSNTIGLAPGSFAGAWAMRPELRGQRSRILRLGPLSLAGGIIGAVLLLLLPASAFAAIVPVLIAIGCVLVLLQPALSRRVAARRERAGVGSGELRRGGAVALGAGVLGTGVYGGYFGAAQGVLLIGILGIGLDEPLPRINALKNVLAMLVNGVAGIVFIIVSDVDWPVAVAIGVGAVLGAQLGARVGRRLPPTVYRVVIVAVGVAAIVNLLR</sequence>
<evidence type="ECO:0000256" key="6">
    <source>
        <dbReference type="ARBA" id="ARBA00022989"/>
    </source>
</evidence>
<reference evidence="10" key="1">
    <citation type="submission" date="2016-10" db="EMBL/GenBank/DDBJ databases">
        <authorList>
            <person name="Varghese N."/>
            <person name="Submissions S."/>
        </authorList>
    </citation>
    <scope>NUCLEOTIDE SEQUENCE [LARGE SCALE GENOMIC DNA]</scope>
    <source>
        <strain evidence="10">DSM 21743</strain>
    </source>
</reference>
<proteinExistence type="inferred from homology"/>
<dbReference type="EMBL" id="LT629799">
    <property type="protein sequence ID" value="SDU93475.1"/>
    <property type="molecule type" value="Genomic_DNA"/>
</dbReference>
<evidence type="ECO:0000256" key="7">
    <source>
        <dbReference type="ARBA" id="ARBA00023136"/>
    </source>
</evidence>
<evidence type="ECO:0000256" key="2">
    <source>
        <dbReference type="ARBA" id="ARBA00009142"/>
    </source>
</evidence>
<feature type="transmembrane region" description="Helical" evidence="8">
    <location>
        <begin position="74"/>
        <end position="94"/>
    </location>
</feature>
<dbReference type="OrthoDB" id="3782574at2"/>
<dbReference type="InterPro" id="IPR052017">
    <property type="entry name" value="TSUP"/>
</dbReference>
<evidence type="ECO:0000256" key="5">
    <source>
        <dbReference type="ARBA" id="ARBA00022692"/>
    </source>
</evidence>
<dbReference type="RefSeq" id="WP_091074454.1">
    <property type="nucleotide sequence ID" value="NZ_LT629799.1"/>
</dbReference>
<keyword evidence="4 8" id="KW-1003">Cell membrane</keyword>
<evidence type="ECO:0000256" key="4">
    <source>
        <dbReference type="ARBA" id="ARBA00022475"/>
    </source>
</evidence>
<accession>A0A1H2MKD1</accession>
<comment type="subcellular location">
    <subcellularLocation>
        <location evidence="1 8">Cell membrane</location>
        <topology evidence="1 8">Multi-pass membrane protein</topology>
    </subcellularLocation>
</comment>
<dbReference type="AlphaFoldDB" id="A0A1H2MKD1"/>
<evidence type="ECO:0000256" key="8">
    <source>
        <dbReference type="RuleBase" id="RU363041"/>
    </source>
</evidence>
<dbReference type="PANTHER" id="PTHR30269">
    <property type="entry name" value="TRANSMEMBRANE PROTEIN YFCA"/>
    <property type="match status" value="1"/>
</dbReference>
<organism evidence="9 10">
    <name type="scientific">Microlunatus sagamiharensis</name>
    <dbReference type="NCBI Taxonomy" id="546874"/>
    <lineage>
        <taxon>Bacteria</taxon>
        <taxon>Bacillati</taxon>
        <taxon>Actinomycetota</taxon>
        <taxon>Actinomycetes</taxon>
        <taxon>Propionibacteriales</taxon>
        <taxon>Propionibacteriaceae</taxon>
        <taxon>Microlunatus</taxon>
    </lineage>
</organism>
<gene>
    <name evidence="9" type="ORF">SAMN04488544_2211</name>
</gene>
<keyword evidence="5 8" id="KW-0812">Transmembrane</keyword>
<dbReference type="PANTHER" id="PTHR30269:SF0">
    <property type="entry name" value="MEMBRANE TRANSPORTER PROTEIN YFCA-RELATED"/>
    <property type="match status" value="1"/>
</dbReference>
<keyword evidence="3" id="KW-0813">Transport</keyword>
<dbReference type="STRING" id="546874.SAMN04488544_2211"/>
<comment type="similarity">
    <text evidence="2 8">Belongs to the 4-toluene sulfonate uptake permease (TSUP) (TC 2.A.102) family.</text>
</comment>
<evidence type="ECO:0000313" key="10">
    <source>
        <dbReference type="Proteomes" id="UP000198825"/>
    </source>
</evidence>
<keyword evidence="6 8" id="KW-1133">Transmembrane helix</keyword>
<dbReference type="InterPro" id="IPR002781">
    <property type="entry name" value="TM_pro_TauE-like"/>
</dbReference>
<feature type="transmembrane region" description="Helical" evidence="8">
    <location>
        <begin position="238"/>
        <end position="256"/>
    </location>
</feature>
<feature type="transmembrane region" description="Helical" evidence="8">
    <location>
        <begin position="187"/>
        <end position="206"/>
    </location>
</feature>
<evidence type="ECO:0000256" key="1">
    <source>
        <dbReference type="ARBA" id="ARBA00004651"/>
    </source>
</evidence>